<dbReference type="SUPFAM" id="SSF46689">
    <property type="entry name" value="Homeodomain-like"/>
    <property type="match status" value="1"/>
</dbReference>
<dbReference type="InterPro" id="IPR027417">
    <property type="entry name" value="P-loop_NTPase"/>
</dbReference>
<proteinExistence type="predicted"/>
<evidence type="ECO:0000256" key="1">
    <source>
        <dbReference type="ARBA" id="ARBA00022553"/>
    </source>
</evidence>
<dbReference type="Pfam" id="PF02954">
    <property type="entry name" value="HTH_8"/>
    <property type="match status" value="1"/>
</dbReference>
<dbReference type="PROSITE" id="PS00688">
    <property type="entry name" value="SIGMA54_INTERACT_3"/>
    <property type="match status" value="1"/>
</dbReference>
<dbReference type="RefSeq" id="WP_263370717.1">
    <property type="nucleotide sequence ID" value="NZ_JAGSYD010000002.1"/>
</dbReference>
<dbReference type="PANTHER" id="PTHR32071">
    <property type="entry name" value="TRANSCRIPTIONAL REGULATORY PROTEIN"/>
    <property type="match status" value="1"/>
</dbReference>
<keyword evidence="11" id="KW-1185">Reference proteome</keyword>
<dbReference type="EMBL" id="JBHSWI010000001">
    <property type="protein sequence ID" value="MFC6647382.1"/>
    <property type="molecule type" value="Genomic_DNA"/>
</dbReference>
<evidence type="ECO:0000256" key="2">
    <source>
        <dbReference type="ARBA" id="ARBA00022741"/>
    </source>
</evidence>
<evidence type="ECO:0000256" key="4">
    <source>
        <dbReference type="ARBA" id="ARBA00023015"/>
    </source>
</evidence>
<feature type="modified residue" description="4-aspartylphosphate" evidence="7">
    <location>
        <position position="52"/>
    </location>
</feature>
<dbReference type="PROSITE" id="PS50110">
    <property type="entry name" value="RESPONSE_REGULATORY"/>
    <property type="match status" value="1"/>
</dbReference>
<dbReference type="InterPro" id="IPR003593">
    <property type="entry name" value="AAA+_ATPase"/>
</dbReference>
<dbReference type="CDD" id="cd17550">
    <property type="entry name" value="REC_NtrX-like"/>
    <property type="match status" value="1"/>
</dbReference>
<evidence type="ECO:0000259" key="9">
    <source>
        <dbReference type="PROSITE" id="PS50110"/>
    </source>
</evidence>
<evidence type="ECO:0000256" key="5">
    <source>
        <dbReference type="ARBA" id="ARBA00023125"/>
    </source>
</evidence>
<dbReference type="SMART" id="SM00382">
    <property type="entry name" value="AAA"/>
    <property type="match status" value="1"/>
</dbReference>
<dbReference type="PRINTS" id="PR01590">
    <property type="entry name" value="HTHFIS"/>
</dbReference>
<dbReference type="Pfam" id="PF00158">
    <property type="entry name" value="Sigma54_activat"/>
    <property type="match status" value="1"/>
</dbReference>
<keyword evidence="6" id="KW-0804">Transcription</keyword>
<keyword evidence="2" id="KW-0547">Nucleotide-binding</keyword>
<protein>
    <submittedName>
        <fullName evidence="10">Sigma-54-dependent transcriptional regulator</fullName>
    </submittedName>
</protein>
<dbReference type="SUPFAM" id="SSF52540">
    <property type="entry name" value="P-loop containing nucleoside triphosphate hydrolases"/>
    <property type="match status" value="1"/>
</dbReference>
<evidence type="ECO:0000256" key="7">
    <source>
        <dbReference type="PROSITE-ProRule" id="PRU00169"/>
    </source>
</evidence>
<dbReference type="InterPro" id="IPR025943">
    <property type="entry name" value="Sigma_54_int_dom_ATP-bd_2"/>
</dbReference>
<name>A0ABW1ZD92_9BACT</name>
<dbReference type="InterPro" id="IPR058031">
    <property type="entry name" value="AAA_lid_NorR"/>
</dbReference>
<gene>
    <name evidence="10" type="ORF">ACFQBQ_17750</name>
</gene>
<dbReference type="CDD" id="cd00009">
    <property type="entry name" value="AAA"/>
    <property type="match status" value="1"/>
</dbReference>
<dbReference type="InterPro" id="IPR002197">
    <property type="entry name" value="HTH_Fis"/>
</dbReference>
<dbReference type="Pfam" id="PF25601">
    <property type="entry name" value="AAA_lid_14"/>
    <property type="match status" value="1"/>
</dbReference>
<dbReference type="PANTHER" id="PTHR32071:SF17">
    <property type="entry name" value="TRANSCRIPTIONAL REGULATOR (NTRC FAMILY)"/>
    <property type="match status" value="1"/>
</dbReference>
<dbReference type="InterPro" id="IPR009057">
    <property type="entry name" value="Homeodomain-like_sf"/>
</dbReference>
<evidence type="ECO:0000313" key="10">
    <source>
        <dbReference type="EMBL" id="MFC6647382.1"/>
    </source>
</evidence>
<reference evidence="11" key="1">
    <citation type="journal article" date="2019" name="Int. J. Syst. Evol. Microbiol.">
        <title>The Global Catalogue of Microorganisms (GCM) 10K type strain sequencing project: providing services to taxonomists for standard genome sequencing and annotation.</title>
        <authorList>
            <consortium name="The Broad Institute Genomics Platform"/>
            <consortium name="The Broad Institute Genome Sequencing Center for Infectious Disease"/>
            <person name="Wu L."/>
            <person name="Ma J."/>
        </authorList>
    </citation>
    <scope>NUCLEOTIDE SEQUENCE [LARGE SCALE GENOMIC DNA]</scope>
    <source>
        <strain evidence="11">CGMCC 1.16026</strain>
    </source>
</reference>
<dbReference type="Gene3D" id="1.10.10.60">
    <property type="entry name" value="Homeodomain-like"/>
    <property type="match status" value="1"/>
</dbReference>
<dbReference type="SUPFAM" id="SSF52172">
    <property type="entry name" value="CheY-like"/>
    <property type="match status" value="1"/>
</dbReference>
<dbReference type="InterPro" id="IPR011006">
    <property type="entry name" value="CheY-like_superfamily"/>
</dbReference>
<dbReference type="InterPro" id="IPR025944">
    <property type="entry name" value="Sigma_54_int_dom_CS"/>
</dbReference>
<feature type="domain" description="Response regulatory" evidence="9">
    <location>
        <begin position="3"/>
        <end position="121"/>
    </location>
</feature>
<dbReference type="SMART" id="SM00448">
    <property type="entry name" value="REC"/>
    <property type="match status" value="1"/>
</dbReference>
<evidence type="ECO:0000256" key="6">
    <source>
        <dbReference type="ARBA" id="ARBA00023163"/>
    </source>
</evidence>
<dbReference type="InterPro" id="IPR025662">
    <property type="entry name" value="Sigma_54_int_dom_ATP-bd_1"/>
</dbReference>
<dbReference type="PROSITE" id="PS00676">
    <property type="entry name" value="SIGMA54_INTERACT_2"/>
    <property type="match status" value="1"/>
</dbReference>
<keyword evidence="1 7" id="KW-0597">Phosphoprotein</keyword>
<dbReference type="InterPro" id="IPR002078">
    <property type="entry name" value="Sigma_54_int"/>
</dbReference>
<evidence type="ECO:0000259" key="8">
    <source>
        <dbReference type="PROSITE" id="PS50045"/>
    </source>
</evidence>
<dbReference type="PROSITE" id="PS50045">
    <property type="entry name" value="SIGMA54_INTERACT_4"/>
    <property type="match status" value="1"/>
</dbReference>
<keyword evidence="5" id="KW-0238">DNA-binding</keyword>
<sequence>MTHVLIVDDEADIRESLEAILREEEYSITTAGTAAEAIELVRDVDFQAVLLDIWLPDGDGLDVLERMREVTSNRSNPPEVIMISGHGTIEAAVRATKLGAYDFLEKPLSLDRTLLVLRNAVDAHRLREDNQEFARQLTTQQSLTGDSVPMKALRQQIKLMAPTNGRVLIFGESGAGKELIARTIHSESQRADRPFVELNCAAIPEDFIEAELFGFRHGAGPNYGTRGPNHPHEQRGTFERADGGTLFLDEVGDMSLKTQAKVLRALDEQRFYPVGSSTPVYIDTRVIAATNKDLEEEIARGNFREDLFYRLNVIPFFVPPLRDRKEDIPALTREFLAEFGQQYGRPRVDISDSALTSLKQYNWPGNVRELRNIIERVLILNPKAQRIDAKHLPMLVQRTDGRSANAPREEFSSLSAAREAYERDYILKELDRHNGNVTRAAESLGLERSHLYRKMKTLSINVGE</sequence>
<dbReference type="Pfam" id="PF00072">
    <property type="entry name" value="Response_reg"/>
    <property type="match status" value="1"/>
</dbReference>
<organism evidence="10 11">
    <name type="scientific">Granulicella cerasi</name>
    <dbReference type="NCBI Taxonomy" id="741063"/>
    <lineage>
        <taxon>Bacteria</taxon>
        <taxon>Pseudomonadati</taxon>
        <taxon>Acidobacteriota</taxon>
        <taxon>Terriglobia</taxon>
        <taxon>Terriglobales</taxon>
        <taxon>Acidobacteriaceae</taxon>
        <taxon>Granulicella</taxon>
    </lineage>
</organism>
<dbReference type="Gene3D" id="1.10.8.60">
    <property type="match status" value="1"/>
</dbReference>
<dbReference type="Gene3D" id="3.40.50.300">
    <property type="entry name" value="P-loop containing nucleotide triphosphate hydrolases"/>
    <property type="match status" value="1"/>
</dbReference>
<evidence type="ECO:0000313" key="11">
    <source>
        <dbReference type="Proteomes" id="UP001596391"/>
    </source>
</evidence>
<dbReference type="Gene3D" id="3.40.50.2300">
    <property type="match status" value="1"/>
</dbReference>
<dbReference type="Proteomes" id="UP001596391">
    <property type="component" value="Unassembled WGS sequence"/>
</dbReference>
<dbReference type="InterPro" id="IPR001789">
    <property type="entry name" value="Sig_transdc_resp-reg_receiver"/>
</dbReference>
<keyword evidence="3" id="KW-0067">ATP-binding</keyword>
<dbReference type="PROSITE" id="PS00675">
    <property type="entry name" value="SIGMA54_INTERACT_1"/>
    <property type="match status" value="1"/>
</dbReference>
<accession>A0ABW1ZD92</accession>
<comment type="caution">
    <text evidence="10">The sequence shown here is derived from an EMBL/GenBank/DDBJ whole genome shotgun (WGS) entry which is preliminary data.</text>
</comment>
<keyword evidence="4" id="KW-0805">Transcription regulation</keyword>
<feature type="domain" description="Sigma-54 factor interaction" evidence="8">
    <location>
        <begin position="143"/>
        <end position="379"/>
    </location>
</feature>
<evidence type="ECO:0000256" key="3">
    <source>
        <dbReference type="ARBA" id="ARBA00022840"/>
    </source>
</evidence>